<sequence length="78" mass="8161">MTKLLSPTLLLLIFSLLCTTTSGQPSAPAQAPSESLGKYDGVTSLPNSSSADLLPSLHHYFWSAFSTGSSTFSIPPTS</sequence>
<feature type="chain" id="PRO_5003106440" evidence="1">
    <location>
        <begin position="24"/>
        <end position="78"/>
    </location>
</feature>
<organism evidence="2 3">
    <name type="scientific">Vitis vinifera</name>
    <name type="common">Grape</name>
    <dbReference type="NCBI Taxonomy" id="29760"/>
    <lineage>
        <taxon>Eukaryota</taxon>
        <taxon>Viridiplantae</taxon>
        <taxon>Streptophyta</taxon>
        <taxon>Embryophyta</taxon>
        <taxon>Tracheophyta</taxon>
        <taxon>Spermatophyta</taxon>
        <taxon>Magnoliopsida</taxon>
        <taxon>eudicotyledons</taxon>
        <taxon>Gunneridae</taxon>
        <taxon>Pentapetalae</taxon>
        <taxon>rosids</taxon>
        <taxon>Vitales</taxon>
        <taxon>Vitaceae</taxon>
        <taxon>Viteae</taxon>
        <taxon>Vitis</taxon>
    </lineage>
</organism>
<protein>
    <submittedName>
        <fullName evidence="2">Uncharacterized protein</fullName>
    </submittedName>
</protein>
<feature type="signal peptide" evidence="1">
    <location>
        <begin position="1"/>
        <end position="23"/>
    </location>
</feature>
<accession>D7TQK0</accession>
<keyword evidence="3" id="KW-1185">Reference proteome</keyword>
<evidence type="ECO:0000256" key="1">
    <source>
        <dbReference type="SAM" id="SignalP"/>
    </source>
</evidence>
<dbReference type="HOGENOM" id="CLU_2627014_0_0_1"/>
<dbReference type="Proteomes" id="UP000009183">
    <property type="component" value="Chromosome 8"/>
</dbReference>
<gene>
    <name evidence="2" type="ordered locus">VIT_08s0040g02000</name>
</gene>
<dbReference type="InParanoid" id="D7TQK0"/>
<name>D7TQK0_VITVI</name>
<proteinExistence type="predicted"/>
<dbReference type="PaxDb" id="29760-VIT_08s0040g02000.t01"/>
<keyword evidence="1" id="KW-0732">Signal</keyword>
<evidence type="ECO:0000313" key="2">
    <source>
        <dbReference type="EMBL" id="CBI32720.3"/>
    </source>
</evidence>
<evidence type="ECO:0000313" key="3">
    <source>
        <dbReference type="Proteomes" id="UP000009183"/>
    </source>
</evidence>
<reference evidence="3" key="1">
    <citation type="journal article" date="2007" name="Nature">
        <title>The grapevine genome sequence suggests ancestral hexaploidization in major angiosperm phyla.</title>
        <authorList>
            <consortium name="The French-Italian Public Consortium for Grapevine Genome Characterization."/>
            <person name="Jaillon O."/>
            <person name="Aury J.-M."/>
            <person name="Noel B."/>
            <person name="Policriti A."/>
            <person name="Clepet C."/>
            <person name="Casagrande A."/>
            <person name="Choisne N."/>
            <person name="Aubourg S."/>
            <person name="Vitulo N."/>
            <person name="Jubin C."/>
            <person name="Vezzi A."/>
            <person name="Legeai F."/>
            <person name="Hugueney P."/>
            <person name="Dasilva C."/>
            <person name="Horner D."/>
            <person name="Mica E."/>
            <person name="Jublot D."/>
            <person name="Poulain J."/>
            <person name="Bruyere C."/>
            <person name="Billault A."/>
            <person name="Segurens B."/>
            <person name="Gouyvenoux M."/>
            <person name="Ugarte E."/>
            <person name="Cattonaro F."/>
            <person name="Anthouard V."/>
            <person name="Vico V."/>
            <person name="Del Fabbro C."/>
            <person name="Alaux M."/>
            <person name="Di Gaspero G."/>
            <person name="Dumas V."/>
            <person name="Felice N."/>
            <person name="Paillard S."/>
            <person name="Juman I."/>
            <person name="Moroldo M."/>
            <person name="Scalabrin S."/>
            <person name="Canaguier A."/>
            <person name="Le Clainche I."/>
            <person name="Malacrida G."/>
            <person name="Durand E."/>
            <person name="Pesole G."/>
            <person name="Laucou V."/>
            <person name="Chatelet P."/>
            <person name="Merdinoglu D."/>
            <person name="Delledonne M."/>
            <person name="Pezzotti M."/>
            <person name="Lecharny A."/>
            <person name="Scarpelli C."/>
            <person name="Artiguenave F."/>
            <person name="Pe M.E."/>
            <person name="Valle G."/>
            <person name="Morgante M."/>
            <person name="Caboche M."/>
            <person name="Adam-Blondon A.-F."/>
            <person name="Weissenbach J."/>
            <person name="Quetier F."/>
            <person name="Wincker P."/>
        </authorList>
    </citation>
    <scope>NUCLEOTIDE SEQUENCE [LARGE SCALE GENOMIC DNA]</scope>
    <source>
        <strain evidence="3">cv. Pinot noir / PN40024</strain>
    </source>
</reference>
<dbReference type="EMBL" id="FN596008">
    <property type="protein sequence ID" value="CBI32720.3"/>
    <property type="molecule type" value="Genomic_DNA"/>
</dbReference>
<dbReference type="AlphaFoldDB" id="D7TQK0"/>